<dbReference type="GO" id="GO:0016887">
    <property type="term" value="F:ATP hydrolysis activity"/>
    <property type="evidence" value="ECO:0007669"/>
    <property type="project" value="InterPro"/>
</dbReference>
<dbReference type="InterPro" id="IPR027417">
    <property type="entry name" value="P-loop_NTPase"/>
</dbReference>
<accession>A0A3P1SG52</accession>
<dbReference type="PROSITE" id="PS00211">
    <property type="entry name" value="ABC_TRANSPORTER_1"/>
    <property type="match status" value="2"/>
</dbReference>
<proteinExistence type="inferred from homology"/>
<dbReference type="RefSeq" id="WP_124868747.1">
    <property type="nucleotide sequence ID" value="NZ_RQZF01000002.1"/>
</dbReference>
<dbReference type="SUPFAM" id="SSF52540">
    <property type="entry name" value="P-loop containing nucleoside triphosphate hydrolases"/>
    <property type="match status" value="2"/>
</dbReference>
<dbReference type="InterPro" id="IPR017871">
    <property type="entry name" value="ABC_transporter-like_CS"/>
</dbReference>
<evidence type="ECO:0000256" key="8">
    <source>
        <dbReference type="ARBA" id="ARBA00023136"/>
    </source>
</evidence>
<dbReference type="SMART" id="SM00382">
    <property type="entry name" value="AAA"/>
    <property type="match status" value="2"/>
</dbReference>
<comment type="caution">
    <text evidence="12">The sequence shown here is derived from an EMBL/GenBank/DDBJ whole genome shotgun (WGS) entry which is preliminary data.</text>
</comment>
<comment type="similarity">
    <text evidence="2">Belongs to the ABC transporter superfamily.</text>
</comment>
<dbReference type="AlphaFoldDB" id="A0A3P1SG52"/>
<dbReference type="GO" id="GO:0042626">
    <property type="term" value="F:ATPase-coupled transmembrane transporter activity"/>
    <property type="evidence" value="ECO:0007669"/>
    <property type="project" value="TreeGrafter"/>
</dbReference>
<sequence length="875" mass="92544">MSSHPRPQFSPPHTDDPLRREQVAVEPFGSLAPKGGASNEQAAAHTHSEQADFSAALTDGRPGDTQAPSIGARVEARNWGWRHAGRRQWTLRNINLTISPGERVLLLGASGAGKSTLVAGLAGVLGGADEGEDEGTLTVDGLMPEKQRGRVGMVMQDPEAQVVLARVGDDVAFGCENLGVAREEIWRRVSFSLESVGASLPLDHSTSALSGGQKQRLALASILAMKPGLILLDEPTANLDPSGVREVRDATQRVVDASGATVVIIEHRVDVWADFIDRVIVILDGMIAADGSLDEVLRTHGESVRAAGIWLPGDEEIAADEALFLPSQSATVTDTDGGTALRLPVLSARHLAVGYEKGKPIRSGMNLQIPTGQSTCIIGGNGLGKSTLALTLAGLLPQLEGSVEVGADLRPACGGADPHGWSSRELLGRISMVFQEPEYQFLGRTVRAELEIGPRLEGVSGAELDALVDEHLDILGLRALAQANPMTLSGGEKRRLSVATALISAPKLLILDEPTFGQDRSSWMRLVQLLRQAVRRGTTLVSITHDDAFVRAMGDHVIDLANVGEAGGGASESLTHDAPKATVTINEAEAPASSRETVAHVQGEVGEASASSQSGRADEAPKEAPLDRVNPVVQVLGVALMTTPLLTTIDVVSAGVAMLLELCLLPLAGLRLRTFFLRMSPIFIAAPMAALSMLLYGKPGGEVYWAFGPAIISEHSTLLAASIFLRVFALAMPAIVVFPRIDPTDMADGLTQLLKMPARPVIASLAAARMAGMMAEDWRGLQRARRVRGAGEGNRFGAFFRGAFSLLVFALRRSAKLSLTMEARGFGAGVQRSFARVSRVGWADAVMLVVCVIVPLVSVVAAIWAGTFLLLSGRS</sequence>
<dbReference type="EMBL" id="RQZF01000002">
    <property type="protein sequence ID" value="RRC95976.1"/>
    <property type="molecule type" value="Genomic_DNA"/>
</dbReference>
<feature type="region of interest" description="Disordered" evidence="9">
    <location>
        <begin position="1"/>
        <end position="68"/>
    </location>
</feature>
<feature type="region of interest" description="Disordered" evidence="9">
    <location>
        <begin position="589"/>
        <end position="624"/>
    </location>
</feature>
<evidence type="ECO:0000256" key="9">
    <source>
        <dbReference type="SAM" id="MobiDB-lite"/>
    </source>
</evidence>
<dbReference type="Pfam" id="PF02361">
    <property type="entry name" value="CbiQ"/>
    <property type="match status" value="1"/>
</dbReference>
<feature type="domain" description="ABC transporter" evidence="11">
    <location>
        <begin position="341"/>
        <end position="587"/>
    </location>
</feature>
<evidence type="ECO:0000256" key="1">
    <source>
        <dbReference type="ARBA" id="ARBA00004141"/>
    </source>
</evidence>
<dbReference type="PANTHER" id="PTHR43553">
    <property type="entry name" value="HEAVY METAL TRANSPORTER"/>
    <property type="match status" value="1"/>
</dbReference>
<dbReference type="InterPro" id="IPR003339">
    <property type="entry name" value="ABC/ECF_trnsptr_transmembrane"/>
</dbReference>
<evidence type="ECO:0000256" key="4">
    <source>
        <dbReference type="ARBA" id="ARBA00022692"/>
    </source>
</evidence>
<dbReference type="GO" id="GO:0005524">
    <property type="term" value="F:ATP binding"/>
    <property type="evidence" value="ECO:0007669"/>
    <property type="project" value="UniProtKB-KW"/>
</dbReference>
<dbReference type="InterPro" id="IPR050095">
    <property type="entry name" value="ECF_ABC_transporter_ATP-bd"/>
</dbReference>
<keyword evidence="3" id="KW-0813">Transport</keyword>
<gene>
    <name evidence="12" type="ORF">EII11_03790</name>
</gene>
<dbReference type="Gene3D" id="3.40.50.300">
    <property type="entry name" value="P-loop containing nucleotide triphosphate hydrolases"/>
    <property type="match status" value="2"/>
</dbReference>
<keyword evidence="4 10" id="KW-0812">Transmembrane</keyword>
<feature type="domain" description="ABC transporter" evidence="11">
    <location>
        <begin position="74"/>
        <end position="309"/>
    </location>
</feature>
<evidence type="ECO:0000256" key="7">
    <source>
        <dbReference type="ARBA" id="ARBA00022989"/>
    </source>
</evidence>
<feature type="transmembrane region" description="Helical" evidence="10">
    <location>
        <begin position="717"/>
        <end position="738"/>
    </location>
</feature>
<keyword evidence="7 10" id="KW-1133">Transmembrane helix</keyword>
<dbReference type="Proteomes" id="UP000280444">
    <property type="component" value="Unassembled WGS sequence"/>
</dbReference>
<feature type="transmembrane region" description="Helical" evidence="10">
    <location>
        <begin position="645"/>
        <end position="668"/>
    </location>
</feature>
<dbReference type="CDD" id="cd16914">
    <property type="entry name" value="EcfT"/>
    <property type="match status" value="1"/>
</dbReference>
<feature type="compositionally biased region" description="Basic and acidic residues" evidence="9">
    <location>
        <begin position="13"/>
        <end position="23"/>
    </location>
</feature>
<evidence type="ECO:0000256" key="2">
    <source>
        <dbReference type="ARBA" id="ARBA00005417"/>
    </source>
</evidence>
<dbReference type="Pfam" id="PF00005">
    <property type="entry name" value="ABC_tran"/>
    <property type="match status" value="2"/>
</dbReference>
<keyword evidence="6 12" id="KW-0067">ATP-binding</keyword>
<dbReference type="OrthoDB" id="501320at2"/>
<keyword evidence="8 10" id="KW-0472">Membrane</keyword>
<evidence type="ECO:0000256" key="10">
    <source>
        <dbReference type="SAM" id="Phobius"/>
    </source>
</evidence>
<feature type="transmembrane region" description="Helical" evidence="10">
    <location>
        <begin position="845"/>
        <end position="871"/>
    </location>
</feature>
<dbReference type="PANTHER" id="PTHR43553:SF24">
    <property type="entry name" value="ENERGY-COUPLING FACTOR TRANSPORTER ATP-BINDING PROTEIN ECFA1"/>
    <property type="match status" value="1"/>
</dbReference>
<reference evidence="12 13" key="1">
    <citation type="submission" date="2018-11" db="EMBL/GenBank/DDBJ databases">
        <title>Genomes From Bacteria Associated with the Canine Oral Cavity: a Test Case for Automated Genome-Based Taxonomic Assignment.</title>
        <authorList>
            <person name="Coil D.A."/>
            <person name="Jospin G."/>
            <person name="Darling A.E."/>
            <person name="Wallis C."/>
            <person name="Davis I.J."/>
            <person name="Harris S."/>
            <person name="Eisen J.A."/>
            <person name="Holcombe L.J."/>
            <person name="O'Flynn C."/>
        </authorList>
    </citation>
    <scope>NUCLEOTIDE SEQUENCE [LARGE SCALE GENOMIC DNA]</scope>
    <source>
        <strain evidence="12 13">OH770</strain>
    </source>
</reference>
<dbReference type="InterPro" id="IPR015856">
    <property type="entry name" value="ABC_transpr_CbiO/EcfA_su"/>
</dbReference>
<keyword evidence="5" id="KW-0547">Nucleotide-binding</keyword>
<evidence type="ECO:0000256" key="3">
    <source>
        <dbReference type="ARBA" id="ARBA00022448"/>
    </source>
</evidence>
<dbReference type="InterPro" id="IPR003439">
    <property type="entry name" value="ABC_transporter-like_ATP-bd"/>
</dbReference>
<dbReference type="InterPro" id="IPR003593">
    <property type="entry name" value="AAA+_ATPase"/>
</dbReference>
<dbReference type="PROSITE" id="PS50893">
    <property type="entry name" value="ABC_TRANSPORTER_2"/>
    <property type="match status" value="2"/>
</dbReference>
<evidence type="ECO:0000313" key="13">
    <source>
        <dbReference type="Proteomes" id="UP000280444"/>
    </source>
</evidence>
<dbReference type="GO" id="GO:0043190">
    <property type="term" value="C:ATP-binding cassette (ABC) transporter complex"/>
    <property type="evidence" value="ECO:0007669"/>
    <property type="project" value="TreeGrafter"/>
</dbReference>
<evidence type="ECO:0000259" key="11">
    <source>
        <dbReference type="PROSITE" id="PS50893"/>
    </source>
</evidence>
<comment type="subcellular location">
    <subcellularLocation>
        <location evidence="1">Membrane</location>
        <topology evidence="1">Multi-pass membrane protein</topology>
    </subcellularLocation>
</comment>
<evidence type="ECO:0000256" key="6">
    <source>
        <dbReference type="ARBA" id="ARBA00022840"/>
    </source>
</evidence>
<feature type="transmembrane region" description="Helical" evidence="10">
    <location>
        <begin position="675"/>
        <end position="697"/>
    </location>
</feature>
<dbReference type="CDD" id="cd03225">
    <property type="entry name" value="ABC_cobalt_CbiO_domain1"/>
    <property type="match status" value="2"/>
</dbReference>
<evidence type="ECO:0000313" key="12">
    <source>
        <dbReference type="EMBL" id="RRC95976.1"/>
    </source>
</evidence>
<name>A0A3P1SG52_9ACTO</name>
<keyword evidence="13" id="KW-1185">Reference proteome</keyword>
<organism evidence="12 13">
    <name type="scientific">Schaalia canis</name>
    <dbReference type="NCBI Taxonomy" id="100469"/>
    <lineage>
        <taxon>Bacteria</taxon>
        <taxon>Bacillati</taxon>
        <taxon>Actinomycetota</taxon>
        <taxon>Actinomycetes</taxon>
        <taxon>Actinomycetales</taxon>
        <taxon>Actinomycetaceae</taxon>
        <taxon>Schaalia</taxon>
    </lineage>
</organism>
<evidence type="ECO:0000256" key="5">
    <source>
        <dbReference type="ARBA" id="ARBA00022741"/>
    </source>
</evidence>
<protein>
    <submittedName>
        <fullName evidence="12">ATP-binding cassette domain-containing protein</fullName>
    </submittedName>
</protein>